<organism evidence="1 2">
    <name type="scientific">Acetivibrio straminisolvens JCM 21531</name>
    <dbReference type="NCBI Taxonomy" id="1294263"/>
    <lineage>
        <taxon>Bacteria</taxon>
        <taxon>Bacillati</taxon>
        <taxon>Bacillota</taxon>
        <taxon>Clostridia</taxon>
        <taxon>Eubacteriales</taxon>
        <taxon>Oscillospiraceae</taxon>
        <taxon>Acetivibrio</taxon>
    </lineage>
</organism>
<evidence type="ECO:0008006" key="3">
    <source>
        <dbReference type="Google" id="ProtNLM"/>
    </source>
</evidence>
<protein>
    <recommendedName>
        <fullName evidence="3">Lipoprotein</fullName>
    </recommendedName>
</protein>
<gene>
    <name evidence="1" type="ORF">JCM21531_3929</name>
</gene>
<comment type="caution">
    <text evidence="1">The sequence shown here is derived from an EMBL/GenBank/DDBJ whole genome shotgun (WGS) entry which is preliminary data.</text>
</comment>
<dbReference type="AlphaFoldDB" id="W4VAV8"/>
<keyword evidence="2" id="KW-1185">Reference proteome</keyword>
<accession>W4VAV8</accession>
<dbReference type="EMBL" id="BAVR01000065">
    <property type="protein sequence ID" value="GAE90332.1"/>
    <property type="molecule type" value="Genomic_DNA"/>
</dbReference>
<name>W4VAV8_9FIRM</name>
<evidence type="ECO:0000313" key="2">
    <source>
        <dbReference type="Proteomes" id="UP000019109"/>
    </source>
</evidence>
<proteinExistence type="predicted"/>
<sequence>MRELCVMKRISLSIFFALIFFALLLTGCSSGKPKEPNQNEIYTQSPEQSPNILPTQTKAGYKKYMDFLGIDKDVEKIIEEDIDLDGKTEIVIACEADYGLKIFVIREDLSGELQKIGELGGGPYGTSGIEIVEMQNKKQKYILESLTNGSALSGFALYEIDGNEIIEIEYSASATGAGDDHLVDTNKDGFYDGYVQNTYSYDVFHFYVSRFYKWNGKDFVFDSAKIQLNDYPDNPRDVVSQFLKLNVLNSYEEKIDGVFQRLSELNISNRKITLKNLEDWINALQIDNIDYDVDEKGNTAKVRVTLGSETMTFDLAKKSNKWQITDITGANVAGVSSQNSTDGWFAGFIGNKPVHAKINISEDKVSGVYYYDEYKTSIKLEGYIDDFIEMKDYRTVYLSEDTDVNGKILGIFRTDDYIQGCWIKDDVIYPLYLIRESASIAAPKQPGANSKKFEGYWTGKESGYFAGSRAEIKVLFDDLIFYSLSAFNGTHSGILDGFGIIENNVARTAFKDKTYFSKDENVVFKFTIENDSLHLDSNDYSFYCGAGVEFGSDYVRGEIDIKMPTAMEVGIVETEEQDKLFRELVGDKYSDFIMYTSYVFYWELTWNGEEVKAGQSYLRGYSGRCWYIISKEHIYAAIIEDDGIYYYTNDKNYANKIPEPMTEWACMSDKIFYNYKELSI</sequence>
<dbReference type="Proteomes" id="UP000019109">
    <property type="component" value="Unassembled WGS sequence"/>
</dbReference>
<reference evidence="1" key="1">
    <citation type="journal article" date="2014" name="Genome Announc.">
        <title>Draft Genome Sequence of Clostridium straminisolvens Strain JCM 21531T, Isolated from a Cellulose-Degrading Bacterial Community.</title>
        <authorList>
            <person name="Yuki M."/>
            <person name="Oshima K."/>
            <person name="Suda W."/>
            <person name="Sakamoto M."/>
            <person name="Kitamura K."/>
            <person name="Iida T."/>
            <person name="Hattori M."/>
            <person name="Ohkuma M."/>
        </authorList>
    </citation>
    <scope>NUCLEOTIDE SEQUENCE [LARGE SCALE GENOMIC DNA]</scope>
    <source>
        <strain evidence="1">JCM 21531</strain>
    </source>
</reference>
<evidence type="ECO:0000313" key="1">
    <source>
        <dbReference type="EMBL" id="GAE90332.1"/>
    </source>
</evidence>
<dbReference type="PROSITE" id="PS51257">
    <property type="entry name" value="PROKAR_LIPOPROTEIN"/>
    <property type="match status" value="1"/>
</dbReference>